<dbReference type="Proteomes" id="UP000053820">
    <property type="component" value="Unassembled WGS sequence"/>
</dbReference>
<dbReference type="GO" id="GO:0003968">
    <property type="term" value="F:RNA-directed RNA polymerase activity"/>
    <property type="evidence" value="ECO:0007669"/>
    <property type="project" value="UniProtKB-KW"/>
</dbReference>
<feature type="non-terminal residue" evidence="4">
    <location>
        <position position="434"/>
    </location>
</feature>
<dbReference type="HOGENOM" id="CLU_632481_0_0_1"/>
<reference evidence="4 5" key="1">
    <citation type="submission" date="2014-04" db="EMBL/GenBank/DDBJ databases">
        <title>Evolutionary Origins and Diversification of the Mycorrhizal Mutualists.</title>
        <authorList>
            <consortium name="DOE Joint Genome Institute"/>
            <consortium name="Mycorrhizal Genomics Consortium"/>
            <person name="Kohler A."/>
            <person name="Kuo A."/>
            <person name="Nagy L.G."/>
            <person name="Floudas D."/>
            <person name="Copeland A."/>
            <person name="Barry K.W."/>
            <person name="Cichocki N."/>
            <person name="Veneault-Fourrey C."/>
            <person name="LaButti K."/>
            <person name="Lindquist E.A."/>
            <person name="Lipzen A."/>
            <person name="Lundell T."/>
            <person name="Morin E."/>
            <person name="Murat C."/>
            <person name="Riley R."/>
            <person name="Ohm R."/>
            <person name="Sun H."/>
            <person name="Tunlid A."/>
            <person name="Henrissat B."/>
            <person name="Grigoriev I.V."/>
            <person name="Hibbett D.S."/>
            <person name="Martin F."/>
        </authorList>
    </citation>
    <scope>NUCLEOTIDE SEQUENCE [LARGE SCALE GENOMIC DNA]</scope>
    <source>
        <strain evidence="4 5">MD-312</strain>
    </source>
</reference>
<feature type="compositionally biased region" description="Acidic residues" evidence="2">
    <location>
        <begin position="139"/>
        <end position="148"/>
    </location>
</feature>
<dbReference type="Pfam" id="PF05183">
    <property type="entry name" value="RdRP"/>
    <property type="match status" value="1"/>
</dbReference>
<organism evidence="4 5">
    <name type="scientific">Hydnomerulius pinastri MD-312</name>
    <dbReference type="NCBI Taxonomy" id="994086"/>
    <lineage>
        <taxon>Eukaryota</taxon>
        <taxon>Fungi</taxon>
        <taxon>Dikarya</taxon>
        <taxon>Basidiomycota</taxon>
        <taxon>Agaricomycotina</taxon>
        <taxon>Agaricomycetes</taxon>
        <taxon>Agaricomycetidae</taxon>
        <taxon>Boletales</taxon>
        <taxon>Boletales incertae sedis</taxon>
        <taxon>Leucogyrophana</taxon>
    </lineage>
</organism>
<dbReference type="GO" id="GO:0003723">
    <property type="term" value="F:RNA binding"/>
    <property type="evidence" value="ECO:0007669"/>
    <property type="project" value="UniProtKB-KW"/>
</dbReference>
<comment type="similarity">
    <text evidence="1">Belongs to the RdRP family.</text>
</comment>
<keyword evidence="1" id="KW-0696">RNA-directed RNA polymerase</keyword>
<evidence type="ECO:0000256" key="1">
    <source>
        <dbReference type="RuleBase" id="RU363098"/>
    </source>
</evidence>
<keyword evidence="1" id="KW-0548">Nucleotidyltransferase</keyword>
<dbReference type="OrthoDB" id="10055769at2759"/>
<gene>
    <name evidence="4" type="ORF">HYDPIDRAFT_171641</name>
</gene>
<feature type="region of interest" description="Disordered" evidence="2">
    <location>
        <begin position="128"/>
        <end position="148"/>
    </location>
</feature>
<dbReference type="PANTHER" id="PTHR23079">
    <property type="entry name" value="RNA-DEPENDENT RNA POLYMERASE"/>
    <property type="match status" value="1"/>
</dbReference>
<evidence type="ECO:0000313" key="4">
    <source>
        <dbReference type="EMBL" id="KIJ57548.1"/>
    </source>
</evidence>
<dbReference type="InterPro" id="IPR057596">
    <property type="entry name" value="RDRP_core"/>
</dbReference>
<dbReference type="EC" id="2.7.7.48" evidence="1"/>
<proteinExistence type="inferred from homology"/>
<evidence type="ECO:0000256" key="2">
    <source>
        <dbReference type="SAM" id="MobiDB-lite"/>
    </source>
</evidence>
<evidence type="ECO:0000313" key="5">
    <source>
        <dbReference type="Proteomes" id="UP000053820"/>
    </source>
</evidence>
<dbReference type="EMBL" id="KN840282">
    <property type="protein sequence ID" value="KIJ57548.1"/>
    <property type="molecule type" value="Genomic_DNA"/>
</dbReference>
<keyword evidence="5" id="KW-1185">Reference proteome</keyword>
<feature type="domain" description="RDRP core" evidence="3">
    <location>
        <begin position="1"/>
        <end position="426"/>
    </location>
</feature>
<name>A0A0C2PR66_9AGAM</name>
<dbReference type="AlphaFoldDB" id="A0A0C2PR66"/>
<protein>
    <recommendedName>
        <fullName evidence="1">RNA-dependent RNA polymerase</fullName>
        <ecNumber evidence="1">2.7.7.48</ecNumber>
    </recommendedName>
</protein>
<accession>A0A0C2PR66</accession>
<dbReference type="InterPro" id="IPR007855">
    <property type="entry name" value="RDRP"/>
</dbReference>
<dbReference type="PANTHER" id="PTHR23079:SF14">
    <property type="entry name" value="RNA-DEPENDENT RNA POLYMERASE"/>
    <property type="match status" value="1"/>
</dbReference>
<comment type="catalytic activity">
    <reaction evidence="1">
        <text>RNA(n) + a ribonucleoside 5'-triphosphate = RNA(n+1) + diphosphate</text>
        <dbReference type="Rhea" id="RHEA:21248"/>
        <dbReference type="Rhea" id="RHEA-COMP:14527"/>
        <dbReference type="Rhea" id="RHEA-COMP:17342"/>
        <dbReference type="ChEBI" id="CHEBI:33019"/>
        <dbReference type="ChEBI" id="CHEBI:61557"/>
        <dbReference type="ChEBI" id="CHEBI:140395"/>
        <dbReference type="EC" id="2.7.7.48"/>
    </reaction>
</comment>
<dbReference type="GO" id="GO:0031380">
    <property type="term" value="C:nuclear RNA-directed RNA polymerase complex"/>
    <property type="evidence" value="ECO:0007669"/>
    <property type="project" value="TreeGrafter"/>
</dbReference>
<keyword evidence="1" id="KW-0694">RNA-binding</keyword>
<keyword evidence="1" id="KW-0808">Transferase</keyword>
<sequence length="434" mass="48209">MWLLHPEPAEQVADGPGKIWIRDSQLKIKLHSLKKLGRAQLTFDLLAPSRVTGPSRLSAQTLVNLSHNGVPHQVLKELMAEGLKDEIHELTDWSQPHSMIAVWKAVERAGHVVMGRVRRQLAGQARALGLGQLRPSDDQAGDDSDEIDGPEVTQALNTVGRKPYSGQPLTLHESTLELLQAGFHPLESDQLFKKLESIVTLVLDDYVEKFHIPVSESCEAYIVPDPYGVLEEGEIHFRSSEMITNPTTGAQSDTITGDVLVSRNPTRLPSDVQKVKAVSHAKLANYFDVIVFPTKGKRSLASYLGGGDYDGDTVMLTWCKALVENFKGSPLTEAPDDLKQAFEREVELVEGFDERVSRLSPKQAQENFQKVLLLGLAETRVGLYSKFHDAAVYESGYASQKAVRLAYMFTTCLDASKTGLRVKIPIFDQDRQQW</sequence>
<evidence type="ECO:0000259" key="3">
    <source>
        <dbReference type="Pfam" id="PF05183"/>
    </source>
</evidence>
<dbReference type="GO" id="GO:0030422">
    <property type="term" value="P:siRNA processing"/>
    <property type="evidence" value="ECO:0007669"/>
    <property type="project" value="TreeGrafter"/>
</dbReference>